<dbReference type="EnsemblPlants" id="LPERR03G25040.1">
    <property type="protein sequence ID" value="LPERR03G25040.1"/>
    <property type="gene ID" value="LPERR03G25040"/>
</dbReference>
<accession>A0A0D9VXP3</accession>
<dbReference type="HOGENOM" id="CLU_2834808_0_0_1"/>
<dbReference type="AlphaFoldDB" id="A0A0D9VXP3"/>
<protein>
    <submittedName>
        <fullName evidence="2">Uncharacterized protein</fullName>
    </submittedName>
</protein>
<reference evidence="2 3" key="1">
    <citation type="submission" date="2012-08" db="EMBL/GenBank/DDBJ databases">
        <title>Oryza genome evolution.</title>
        <authorList>
            <person name="Wing R.A."/>
        </authorList>
    </citation>
    <scope>NUCLEOTIDE SEQUENCE</scope>
</reference>
<organism evidence="2 3">
    <name type="scientific">Leersia perrieri</name>
    <dbReference type="NCBI Taxonomy" id="77586"/>
    <lineage>
        <taxon>Eukaryota</taxon>
        <taxon>Viridiplantae</taxon>
        <taxon>Streptophyta</taxon>
        <taxon>Embryophyta</taxon>
        <taxon>Tracheophyta</taxon>
        <taxon>Spermatophyta</taxon>
        <taxon>Magnoliopsida</taxon>
        <taxon>Liliopsida</taxon>
        <taxon>Poales</taxon>
        <taxon>Poaceae</taxon>
        <taxon>BOP clade</taxon>
        <taxon>Oryzoideae</taxon>
        <taxon>Oryzeae</taxon>
        <taxon>Oryzinae</taxon>
        <taxon>Leersia</taxon>
    </lineage>
</organism>
<proteinExistence type="predicted"/>
<reference evidence="2" key="3">
    <citation type="submission" date="2015-04" db="UniProtKB">
        <authorList>
            <consortium name="EnsemblPlants"/>
        </authorList>
    </citation>
    <scope>IDENTIFICATION</scope>
</reference>
<feature type="region of interest" description="Disordered" evidence="1">
    <location>
        <begin position="36"/>
        <end position="66"/>
    </location>
</feature>
<evidence type="ECO:0000256" key="1">
    <source>
        <dbReference type="SAM" id="MobiDB-lite"/>
    </source>
</evidence>
<dbReference type="Proteomes" id="UP000032180">
    <property type="component" value="Chromosome 3"/>
</dbReference>
<evidence type="ECO:0000313" key="3">
    <source>
        <dbReference type="Proteomes" id="UP000032180"/>
    </source>
</evidence>
<reference evidence="3" key="2">
    <citation type="submission" date="2013-12" db="EMBL/GenBank/DDBJ databases">
        <authorList>
            <person name="Yu Y."/>
            <person name="Lee S."/>
            <person name="de Baynast K."/>
            <person name="Wissotski M."/>
            <person name="Liu L."/>
            <person name="Talag J."/>
            <person name="Goicoechea J."/>
            <person name="Angelova A."/>
            <person name="Jetty R."/>
            <person name="Kudrna D."/>
            <person name="Golser W."/>
            <person name="Rivera L."/>
            <person name="Zhang J."/>
            <person name="Wing R."/>
        </authorList>
    </citation>
    <scope>NUCLEOTIDE SEQUENCE</scope>
</reference>
<keyword evidence="3" id="KW-1185">Reference proteome</keyword>
<dbReference type="Gramene" id="LPERR03G25040.1">
    <property type="protein sequence ID" value="LPERR03G25040.1"/>
    <property type="gene ID" value="LPERR03G25040"/>
</dbReference>
<evidence type="ECO:0000313" key="2">
    <source>
        <dbReference type="EnsemblPlants" id="LPERR03G25040.1"/>
    </source>
</evidence>
<sequence length="66" mass="7403">MSTRNNTPALSRRDIAVDLAPFLRVYNDGRTKIFVRHTTVPPPSSRTRKTEVGSSRRTSSRRASSS</sequence>
<name>A0A0D9VXP3_9ORYZ</name>
<feature type="compositionally biased region" description="Low complexity" evidence="1">
    <location>
        <begin position="55"/>
        <end position="66"/>
    </location>
</feature>